<accession>A0A7J0BJ71</accession>
<dbReference type="EMBL" id="BLVO01000013">
    <property type="protein sequence ID" value="GFM33291.1"/>
    <property type="molecule type" value="Genomic_DNA"/>
</dbReference>
<evidence type="ECO:0000313" key="1">
    <source>
        <dbReference type="EMBL" id="GFM33291.1"/>
    </source>
</evidence>
<keyword evidence="2" id="KW-1185">Reference proteome</keyword>
<evidence type="ECO:0000313" key="2">
    <source>
        <dbReference type="Proteomes" id="UP000503840"/>
    </source>
</evidence>
<reference evidence="1 2" key="1">
    <citation type="submission" date="2020-05" db="EMBL/GenBank/DDBJ databases">
        <title>Draft genome sequence of Desulfovibrio sp. strain HN2T.</title>
        <authorList>
            <person name="Ueno A."/>
            <person name="Tamazawa S."/>
            <person name="Tamamura S."/>
            <person name="Murakami T."/>
            <person name="Kiyama T."/>
            <person name="Inomata H."/>
            <person name="Amano Y."/>
            <person name="Miyakawa K."/>
            <person name="Tamaki H."/>
            <person name="Naganuma T."/>
            <person name="Kaneko K."/>
        </authorList>
    </citation>
    <scope>NUCLEOTIDE SEQUENCE [LARGE SCALE GENOMIC DNA]</scope>
    <source>
        <strain evidence="1 2">HN2</strain>
    </source>
</reference>
<protein>
    <submittedName>
        <fullName evidence="1">Uncharacterized protein</fullName>
    </submittedName>
</protein>
<comment type="caution">
    <text evidence="1">The sequence shown here is derived from an EMBL/GenBank/DDBJ whole genome shotgun (WGS) entry which is preliminary data.</text>
</comment>
<sequence length="100" mass="11075">MSLRDHMQADLAMMMSTNEFGEEITLCGASIVAIVDLSREPAGDDRQSVFVESATLRIAEGAVLLPDVGRRVEFNGEEWIVGQTEDEDGLQVIHLWRDLA</sequence>
<gene>
    <name evidence="1" type="ORF">DSM101010T_16560</name>
</gene>
<name>A0A7J0BJ71_9BACT</name>
<dbReference type="Proteomes" id="UP000503840">
    <property type="component" value="Unassembled WGS sequence"/>
</dbReference>
<dbReference type="AlphaFoldDB" id="A0A7J0BJ71"/>
<dbReference type="RefSeq" id="WP_174404959.1">
    <property type="nucleotide sequence ID" value="NZ_BLVO01000013.1"/>
</dbReference>
<organism evidence="1 2">
    <name type="scientific">Desulfovibrio subterraneus</name>
    <dbReference type="NCBI Taxonomy" id="2718620"/>
    <lineage>
        <taxon>Bacteria</taxon>
        <taxon>Pseudomonadati</taxon>
        <taxon>Thermodesulfobacteriota</taxon>
        <taxon>Desulfovibrionia</taxon>
        <taxon>Desulfovibrionales</taxon>
        <taxon>Desulfovibrionaceae</taxon>
        <taxon>Desulfovibrio</taxon>
    </lineage>
</organism>
<proteinExistence type="predicted"/>